<reference evidence="1" key="1">
    <citation type="submission" date="2020-02" db="EMBL/GenBank/DDBJ databases">
        <authorList>
            <person name="Meier V. D."/>
        </authorList>
    </citation>
    <scope>NUCLEOTIDE SEQUENCE</scope>
    <source>
        <strain evidence="1">AVDCRST_MAG91</strain>
    </source>
</reference>
<organism evidence="1">
    <name type="scientific">uncultured Sphingomonadaceae bacterium</name>
    <dbReference type="NCBI Taxonomy" id="169976"/>
    <lineage>
        <taxon>Bacteria</taxon>
        <taxon>Pseudomonadati</taxon>
        <taxon>Pseudomonadota</taxon>
        <taxon>Alphaproteobacteria</taxon>
        <taxon>Sphingomonadales</taxon>
        <taxon>Sphingomonadaceae</taxon>
        <taxon>environmental samples</taxon>
    </lineage>
</organism>
<dbReference type="AlphaFoldDB" id="A0A6J4U527"/>
<proteinExistence type="predicted"/>
<name>A0A6J4U527_9SPHN</name>
<dbReference type="EMBL" id="CADCVX010000645">
    <property type="protein sequence ID" value="CAA9539325.1"/>
    <property type="molecule type" value="Genomic_DNA"/>
</dbReference>
<gene>
    <name evidence="1" type="ORF">AVDCRST_MAG91-3690</name>
</gene>
<accession>A0A6J4U527</accession>
<evidence type="ECO:0000313" key="1">
    <source>
        <dbReference type="EMBL" id="CAA9539325.1"/>
    </source>
</evidence>
<protein>
    <submittedName>
        <fullName evidence="1">Uncharacterized protein</fullName>
    </submittedName>
</protein>
<sequence length="90" mass="9327">MANAVAVVSSMQLDADLRPVITLLVAFTGQGVAGADVLPVDVLIESTMSATQTRDGMTRAVMAKATEMGYSVAATNMILPTWQRGATGLV</sequence>